<feature type="transmembrane region" description="Helical" evidence="1">
    <location>
        <begin position="65"/>
        <end position="87"/>
    </location>
</feature>
<evidence type="ECO:0000313" key="2">
    <source>
        <dbReference type="EMBL" id="AHB36126.1"/>
    </source>
</evidence>
<feature type="transmembrane region" description="Helical" evidence="1">
    <location>
        <begin position="121"/>
        <end position="140"/>
    </location>
</feature>
<gene>
    <name evidence="2" type="ORF">SAPIS_v1c02800</name>
</gene>
<organism evidence="2 3">
    <name type="scientific">Spiroplasma apis B31</name>
    <dbReference type="NCBI Taxonomy" id="1276258"/>
    <lineage>
        <taxon>Bacteria</taxon>
        <taxon>Bacillati</taxon>
        <taxon>Mycoplasmatota</taxon>
        <taxon>Mollicutes</taxon>
        <taxon>Entomoplasmatales</taxon>
        <taxon>Spiroplasmataceae</taxon>
        <taxon>Spiroplasma</taxon>
    </lineage>
</organism>
<keyword evidence="3" id="KW-1185">Reference proteome</keyword>
<dbReference type="PATRIC" id="fig|1276258.3.peg.275"/>
<proteinExistence type="predicted"/>
<reference evidence="2 3" key="1">
    <citation type="journal article" date="2014" name="Genome Announc.">
        <title>Complete Genome Sequence of Spiroplasma apis B31T (ATCC 33834), a Bacterium Associated with May Disease of Honeybees (Apis mellifera).</title>
        <authorList>
            <person name="Ku C."/>
            <person name="Lo W.S."/>
            <person name="Chen L.L."/>
            <person name="Kuo C.H."/>
        </authorList>
    </citation>
    <scope>NUCLEOTIDE SEQUENCE [LARGE SCALE GENOMIC DNA]</scope>
    <source>
        <strain evidence="2">B31</strain>
    </source>
</reference>
<dbReference type="AlphaFoldDB" id="V5RJ49"/>
<dbReference type="STRING" id="1276258.SAPIS_v1c02800"/>
<protein>
    <submittedName>
        <fullName evidence="2">Uncharacterized protein</fullName>
    </submittedName>
</protein>
<evidence type="ECO:0000313" key="3">
    <source>
        <dbReference type="Proteomes" id="UP000018550"/>
    </source>
</evidence>
<name>V5RJ49_SPIAP</name>
<dbReference type="HOGENOM" id="CLU_1703134_0_0_14"/>
<dbReference type="KEGG" id="sapi:SAPIS_v1c02800"/>
<accession>V5RJ49</accession>
<dbReference type="Proteomes" id="UP000018550">
    <property type="component" value="Chromosome"/>
</dbReference>
<dbReference type="RefSeq" id="WP_023789060.1">
    <property type="nucleotide sequence ID" value="NC_022998.1"/>
</dbReference>
<keyword evidence="1" id="KW-0472">Membrane</keyword>
<evidence type="ECO:0000256" key="1">
    <source>
        <dbReference type="SAM" id="Phobius"/>
    </source>
</evidence>
<feature type="transmembrane region" description="Helical" evidence="1">
    <location>
        <begin position="94"/>
        <end position="115"/>
    </location>
</feature>
<dbReference type="EMBL" id="CP006682">
    <property type="protein sequence ID" value="AHB36126.1"/>
    <property type="molecule type" value="Genomic_DNA"/>
</dbReference>
<keyword evidence="1" id="KW-0812">Transmembrane</keyword>
<keyword evidence="1" id="KW-1133">Transmembrane helix</keyword>
<sequence length="154" mass="17664">MEKERKTNEINLNKSETICKLLVTISASIIVAINLIFLIWIIILINNKITFNSTEIFLRKFAPSAKWFIFGFLISSIIISTLVILFINLKKINLYLPALYLAIFLGIASTIRAFVSEYYGILIYLPIGLLILIPSGFLYYKKIQLSKKNKKVIQ</sequence>
<feature type="transmembrane region" description="Helical" evidence="1">
    <location>
        <begin position="21"/>
        <end position="45"/>
    </location>
</feature>